<sequence>MTDWSSTSQEAPGFAPVAIASISMAGPHDYFELMKPRVMSLVVFTALVGMVLAPGGLHPVLAAISLLCIAVGAGASGALNMWYDADIDRLMSRTRGRPVPSGRVTAEEALAFGATMSVFSVLVLAVTANFLAAGLLAFTILFYVVVYTMWLKRSTPQNIVIGGAAGAFPPMVGWAAMTGSISIESIVLFLIIFMWTPPHFWALALLKSNDYATAGVPMLPVVAGETATRHQILIYAVLMALVGVAPAVLGFGGLAYALVSSASGLVFVWLAARVWRIREGAPARKAAGRLFAFSILYLFLLYAVLLVERIAGAIIG</sequence>
<keyword evidence="8 14" id="KW-0350">Heme biosynthesis</keyword>
<dbReference type="InterPro" id="IPR006369">
    <property type="entry name" value="Protohaem_IX_farnesylTrfase"/>
</dbReference>
<evidence type="ECO:0000256" key="13">
    <source>
        <dbReference type="ARBA" id="ARBA00047690"/>
    </source>
</evidence>
<keyword evidence="6 14" id="KW-0812">Transmembrane</keyword>
<evidence type="ECO:0000256" key="11">
    <source>
        <dbReference type="ARBA" id="ARBA00040810"/>
    </source>
</evidence>
<proteinExistence type="inferred from homology"/>
<gene>
    <name evidence="14" type="primary">ctaB</name>
    <name evidence="15" type="ORF">ABB55_20200</name>
</gene>
<dbReference type="InterPro" id="IPR044878">
    <property type="entry name" value="UbiA_sf"/>
</dbReference>
<comment type="catalytic activity">
    <reaction evidence="13 14">
        <text>heme b + (2E,6E)-farnesyl diphosphate + H2O = Fe(II)-heme o + diphosphate</text>
        <dbReference type="Rhea" id="RHEA:28070"/>
        <dbReference type="ChEBI" id="CHEBI:15377"/>
        <dbReference type="ChEBI" id="CHEBI:33019"/>
        <dbReference type="ChEBI" id="CHEBI:60344"/>
        <dbReference type="ChEBI" id="CHEBI:60530"/>
        <dbReference type="ChEBI" id="CHEBI:175763"/>
        <dbReference type="EC" id="2.5.1.141"/>
    </reaction>
</comment>
<evidence type="ECO:0000313" key="15">
    <source>
        <dbReference type="EMBL" id="KPL54248.1"/>
    </source>
</evidence>
<evidence type="ECO:0000256" key="3">
    <source>
        <dbReference type="ARBA" id="ARBA00012292"/>
    </source>
</evidence>
<evidence type="ECO:0000256" key="4">
    <source>
        <dbReference type="ARBA" id="ARBA00022475"/>
    </source>
</evidence>
<comment type="caution">
    <text evidence="15">The sequence shown here is derived from an EMBL/GenBank/DDBJ whole genome shotgun (WGS) entry which is preliminary data.</text>
</comment>
<dbReference type="PROSITE" id="PS00943">
    <property type="entry name" value="UBIA"/>
    <property type="match status" value="1"/>
</dbReference>
<keyword evidence="16" id="KW-1185">Reference proteome</keyword>
<reference evidence="15 16" key="1">
    <citation type="submission" date="2015-09" db="EMBL/GenBank/DDBJ databases">
        <authorList>
            <person name="Jackson K.R."/>
            <person name="Lunt B.L."/>
            <person name="Fisher J.N.B."/>
            <person name="Gardner A.V."/>
            <person name="Bailey M.E."/>
            <person name="Deus L.M."/>
            <person name="Earl A.S."/>
            <person name="Gibby P.D."/>
            <person name="Hartmann K.A."/>
            <person name="Liu J.E."/>
            <person name="Manci A.M."/>
            <person name="Nielsen D.A."/>
            <person name="Solomon M.B."/>
            <person name="Breakwell D.P."/>
            <person name="Burnett S.H."/>
            <person name="Grose J.H."/>
        </authorList>
    </citation>
    <scope>NUCLEOTIDE SEQUENCE [LARGE SCALE GENOMIC DNA]</scope>
    <source>
        <strain evidence="15 16">16</strain>
    </source>
</reference>
<evidence type="ECO:0000256" key="9">
    <source>
        <dbReference type="ARBA" id="ARBA00023136"/>
    </source>
</evidence>
<feature type="transmembrane region" description="Helical" evidence="14">
    <location>
        <begin position="287"/>
        <end position="307"/>
    </location>
</feature>
<dbReference type="NCBIfam" id="NF003349">
    <property type="entry name" value="PRK04375.1-2"/>
    <property type="match status" value="1"/>
</dbReference>
<reference evidence="15 16" key="2">
    <citation type="submission" date="2015-10" db="EMBL/GenBank/DDBJ databases">
        <title>Draft Genome Sequence of Prosthecomicrobium hirschii ATCC 27832.</title>
        <authorList>
            <person name="Daniel J."/>
            <person name="Givan S.A."/>
            <person name="Brun Y.V."/>
            <person name="Brown P.J."/>
        </authorList>
    </citation>
    <scope>NUCLEOTIDE SEQUENCE [LARGE SCALE GENOMIC DNA]</scope>
    <source>
        <strain evidence="15 16">16</strain>
    </source>
</reference>
<feature type="transmembrane region" description="Helical" evidence="14">
    <location>
        <begin position="104"/>
        <end position="124"/>
    </location>
</feature>
<evidence type="ECO:0000256" key="8">
    <source>
        <dbReference type="ARBA" id="ARBA00023133"/>
    </source>
</evidence>
<evidence type="ECO:0000256" key="6">
    <source>
        <dbReference type="ARBA" id="ARBA00022692"/>
    </source>
</evidence>
<dbReference type="NCBIfam" id="TIGR01473">
    <property type="entry name" value="cyoE_ctaB"/>
    <property type="match status" value="1"/>
</dbReference>
<dbReference type="RefSeq" id="WP_054360416.1">
    <property type="nucleotide sequence ID" value="NZ_JAPCYQ010000001.1"/>
</dbReference>
<dbReference type="Proteomes" id="UP000048984">
    <property type="component" value="Unassembled WGS sequence"/>
</dbReference>
<evidence type="ECO:0000256" key="10">
    <source>
        <dbReference type="ARBA" id="ARBA00030253"/>
    </source>
</evidence>
<keyword evidence="5 14" id="KW-0808">Transferase</keyword>
<comment type="pathway">
    <text evidence="2 14">Porphyrin-containing compound metabolism; heme O biosynthesis; heme O from protoheme: step 1/1.</text>
</comment>
<evidence type="ECO:0000256" key="12">
    <source>
        <dbReference type="ARBA" id="ARBA00042475"/>
    </source>
</evidence>
<evidence type="ECO:0000256" key="2">
    <source>
        <dbReference type="ARBA" id="ARBA00004919"/>
    </source>
</evidence>
<feature type="transmembrane region" description="Helical" evidence="14">
    <location>
        <begin position="63"/>
        <end position="83"/>
    </location>
</feature>
<comment type="similarity">
    <text evidence="14">Belongs to the UbiA prenyltransferase family. Protoheme IX farnesyltransferase subfamily.</text>
</comment>
<dbReference type="Pfam" id="PF01040">
    <property type="entry name" value="UbiA"/>
    <property type="match status" value="1"/>
</dbReference>
<feature type="transmembrane region" description="Helical" evidence="14">
    <location>
        <begin position="130"/>
        <end position="150"/>
    </location>
</feature>
<comment type="subcellular location">
    <subcellularLocation>
        <location evidence="1 14">Cell membrane</location>
        <topology evidence="1 14">Multi-pass membrane protein</topology>
    </subcellularLocation>
</comment>
<dbReference type="EC" id="2.5.1.141" evidence="3 14"/>
<evidence type="ECO:0000256" key="14">
    <source>
        <dbReference type="HAMAP-Rule" id="MF_00154"/>
    </source>
</evidence>
<evidence type="ECO:0000313" key="16">
    <source>
        <dbReference type="Proteomes" id="UP000048984"/>
    </source>
</evidence>
<organism evidence="15 16">
    <name type="scientific">Prosthecodimorpha hirschii</name>
    <dbReference type="NCBI Taxonomy" id="665126"/>
    <lineage>
        <taxon>Bacteria</taxon>
        <taxon>Pseudomonadati</taxon>
        <taxon>Pseudomonadota</taxon>
        <taxon>Alphaproteobacteria</taxon>
        <taxon>Hyphomicrobiales</taxon>
        <taxon>Ancalomicrobiaceae</taxon>
        <taxon>Prosthecodimorpha</taxon>
    </lineage>
</organism>
<dbReference type="AlphaFoldDB" id="A0A0P6W6R3"/>
<protein>
    <recommendedName>
        <fullName evidence="11 14">Protoheme IX farnesyltransferase</fullName>
        <ecNumber evidence="3 14">2.5.1.141</ecNumber>
    </recommendedName>
    <alternativeName>
        <fullName evidence="12 14">Heme B farnesyltransferase</fullName>
    </alternativeName>
    <alternativeName>
        <fullName evidence="10 14">Heme O synthase</fullName>
    </alternativeName>
</protein>
<feature type="transmembrane region" description="Helical" evidence="14">
    <location>
        <begin position="255"/>
        <end position="275"/>
    </location>
</feature>
<feature type="transmembrane region" description="Helical" evidence="14">
    <location>
        <begin position="232"/>
        <end position="249"/>
    </location>
</feature>
<keyword evidence="4 14" id="KW-1003">Cell membrane</keyword>
<evidence type="ECO:0000256" key="1">
    <source>
        <dbReference type="ARBA" id="ARBA00004651"/>
    </source>
</evidence>
<name>A0A0P6W6R3_9HYPH</name>
<dbReference type="InterPro" id="IPR000537">
    <property type="entry name" value="UbiA_prenyltransferase"/>
</dbReference>
<dbReference type="GO" id="GO:0048034">
    <property type="term" value="P:heme O biosynthetic process"/>
    <property type="evidence" value="ECO:0007669"/>
    <property type="project" value="UniProtKB-UniRule"/>
</dbReference>
<dbReference type="STRING" id="665126.ABB55_20200"/>
<dbReference type="GO" id="GO:0005886">
    <property type="term" value="C:plasma membrane"/>
    <property type="evidence" value="ECO:0007669"/>
    <property type="project" value="UniProtKB-SubCell"/>
</dbReference>
<dbReference type="HAMAP" id="MF_00154">
    <property type="entry name" value="CyoE_CtaB"/>
    <property type="match status" value="1"/>
</dbReference>
<dbReference type="Gene3D" id="1.10.357.140">
    <property type="entry name" value="UbiA prenyltransferase"/>
    <property type="match status" value="1"/>
</dbReference>
<evidence type="ECO:0000256" key="5">
    <source>
        <dbReference type="ARBA" id="ARBA00022679"/>
    </source>
</evidence>
<comment type="miscellaneous">
    <text evidence="14">Carbon 2 of the heme B porphyrin ring is defined according to the Fischer nomenclature.</text>
</comment>
<accession>A0A0P6W6R3</accession>
<dbReference type="PANTHER" id="PTHR43448">
    <property type="entry name" value="PROTOHEME IX FARNESYLTRANSFERASE, MITOCHONDRIAL"/>
    <property type="match status" value="1"/>
</dbReference>
<evidence type="ECO:0000256" key="7">
    <source>
        <dbReference type="ARBA" id="ARBA00022989"/>
    </source>
</evidence>
<dbReference type="CDD" id="cd13957">
    <property type="entry name" value="PT_UbiA_Cox10"/>
    <property type="match status" value="1"/>
</dbReference>
<keyword evidence="9 14" id="KW-0472">Membrane</keyword>
<dbReference type="EMBL" id="LJYW01000001">
    <property type="protein sequence ID" value="KPL54248.1"/>
    <property type="molecule type" value="Genomic_DNA"/>
</dbReference>
<comment type="function">
    <text evidence="14">Converts heme B (protoheme IX) to heme O by substitution of the vinyl group on carbon 2 of heme B porphyrin ring with a hydroxyethyl farnesyl side group.</text>
</comment>
<keyword evidence="7 14" id="KW-1133">Transmembrane helix</keyword>
<dbReference type="InterPro" id="IPR030470">
    <property type="entry name" value="UbiA_prenylTrfase_CS"/>
</dbReference>
<dbReference type="UniPathway" id="UPA00834">
    <property type="reaction ID" value="UER00712"/>
</dbReference>
<dbReference type="PANTHER" id="PTHR43448:SF7">
    <property type="entry name" value="4-HYDROXYBENZOATE SOLANESYLTRANSFERASE"/>
    <property type="match status" value="1"/>
</dbReference>
<dbReference type="GO" id="GO:0008495">
    <property type="term" value="F:protoheme IX farnesyltransferase activity"/>
    <property type="evidence" value="ECO:0007669"/>
    <property type="project" value="UniProtKB-UniRule"/>
</dbReference>
<feature type="transmembrane region" description="Helical" evidence="14">
    <location>
        <begin position="38"/>
        <end position="57"/>
    </location>
</feature>